<dbReference type="InterPro" id="IPR041698">
    <property type="entry name" value="Methyltransf_25"/>
</dbReference>
<dbReference type="Gene3D" id="3.40.50.150">
    <property type="entry name" value="Vaccinia Virus protein VP39"/>
    <property type="match status" value="1"/>
</dbReference>
<keyword evidence="3" id="KW-1185">Reference proteome</keyword>
<protein>
    <submittedName>
        <fullName evidence="2">Methyltransferase domain-containing protein</fullName>
    </submittedName>
</protein>
<reference evidence="2 3" key="1">
    <citation type="submission" date="2021-01" db="EMBL/GenBank/DDBJ databases">
        <title>Genome Sequencing of Type Strains.</title>
        <authorList>
            <person name="Lemaire J.F."/>
            <person name="Inderbitzin P."/>
            <person name="Collins S.B."/>
            <person name="Wespe N."/>
            <person name="Knight-Connoni V."/>
        </authorList>
    </citation>
    <scope>NUCLEOTIDE SEQUENCE [LARGE SCALE GENOMIC DNA]</scope>
    <source>
        <strain evidence="2 3">DSM 23009</strain>
    </source>
</reference>
<keyword evidence="2" id="KW-0489">Methyltransferase</keyword>
<dbReference type="EMBL" id="JAFHKR010000039">
    <property type="protein sequence ID" value="MBN3554768.1"/>
    <property type="molecule type" value="Genomic_DNA"/>
</dbReference>
<comment type="caution">
    <text evidence="2">The sequence shown here is derived from an EMBL/GenBank/DDBJ whole genome shotgun (WGS) entry which is preliminary data.</text>
</comment>
<feature type="domain" description="Methyltransferase" evidence="1">
    <location>
        <begin position="15"/>
        <end position="109"/>
    </location>
</feature>
<dbReference type="Pfam" id="PF13649">
    <property type="entry name" value="Methyltransf_25"/>
    <property type="match status" value="1"/>
</dbReference>
<accession>A0ABS2ZPH0</accession>
<dbReference type="InterPro" id="IPR029063">
    <property type="entry name" value="SAM-dependent_MTases_sf"/>
</dbReference>
<keyword evidence="2" id="KW-0808">Transferase</keyword>
<proteinExistence type="predicted"/>
<dbReference type="GO" id="GO:0032259">
    <property type="term" value="P:methylation"/>
    <property type="evidence" value="ECO:0007669"/>
    <property type="project" value="UniProtKB-KW"/>
</dbReference>
<gene>
    <name evidence="2" type="ORF">JYA63_10865</name>
</gene>
<evidence type="ECO:0000313" key="3">
    <source>
        <dbReference type="Proteomes" id="UP001296923"/>
    </source>
</evidence>
<evidence type="ECO:0000259" key="1">
    <source>
        <dbReference type="Pfam" id="PF13649"/>
    </source>
</evidence>
<dbReference type="Proteomes" id="UP001296923">
    <property type="component" value="Unassembled WGS sequence"/>
</dbReference>
<sequence length="150" mass="17291">MTTQLCWDHIDIAAELGAGTGVITKQILRNMKSNSELYIFEKDDEMRKKLKLYFPESTVCEDARHILTSSGKEEESLDAIFSGLPFANFTRDLQREIVEEVYRALRPGGVFVAFQYSTQMKRTFLEVFRTVEIAFVPKNFPPAFVYTCEK</sequence>
<dbReference type="SUPFAM" id="SSF53335">
    <property type="entry name" value="S-adenosyl-L-methionine-dependent methyltransferases"/>
    <property type="match status" value="1"/>
</dbReference>
<dbReference type="GO" id="GO:0008168">
    <property type="term" value="F:methyltransferase activity"/>
    <property type="evidence" value="ECO:0007669"/>
    <property type="project" value="UniProtKB-KW"/>
</dbReference>
<evidence type="ECO:0000313" key="2">
    <source>
        <dbReference type="EMBL" id="MBN3554768.1"/>
    </source>
</evidence>
<organism evidence="2 3">
    <name type="scientific">Fictibacillus nanhaiensis</name>
    <dbReference type="NCBI Taxonomy" id="742169"/>
    <lineage>
        <taxon>Bacteria</taxon>
        <taxon>Bacillati</taxon>
        <taxon>Bacillota</taxon>
        <taxon>Bacilli</taxon>
        <taxon>Bacillales</taxon>
        <taxon>Fictibacillaceae</taxon>
        <taxon>Fictibacillus</taxon>
    </lineage>
</organism>
<dbReference type="CDD" id="cd02440">
    <property type="entry name" value="AdoMet_MTases"/>
    <property type="match status" value="1"/>
</dbReference>
<name>A0ABS2ZPH0_9BACL</name>